<feature type="signal peptide" evidence="2">
    <location>
        <begin position="1"/>
        <end position="48"/>
    </location>
</feature>
<dbReference type="AlphaFoldDB" id="A0A418NTF5"/>
<dbReference type="InterPro" id="IPR010281">
    <property type="entry name" value="DUF885"/>
</dbReference>
<evidence type="ECO:0000313" key="4">
    <source>
        <dbReference type="Proteomes" id="UP000286576"/>
    </source>
</evidence>
<keyword evidence="4" id="KW-1185">Reference proteome</keyword>
<evidence type="ECO:0000256" key="2">
    <source>
        <dbReference type="SAM" id="SignalP"/>
    </source>
</evidence>
<evidence type="ECO:0000256" key="1">
    <source>
        <dbReference type="SAM" id="MobiDB-lite"/>
    </source>
</evidence>
<name>A0A418NTF5_9SPHN</name>
<dbReference type="Proteomes" id="UP000286576">
    <property type="component" value="Unassembled WGS sequence"/>
</dbReference>
<protein>
    <submittedName>
        <fullName evidence="3">DUF885 family protein</fullName>
    </submittedName>
</protein>
<gene>
    <name evidence="3" type="ORF">D2V07_08835</name>
</gene>
<dbReference type="EMBL" id="QXFL01000003">
    <property type="protein sequence ID" value="RIV86782.1"/>
    <property type="molecule type" value="Genomic_DNA"/>
</dbReference>
<evidence type="ECO:0000313" key="3">
    <source>
        <dbReference type="EMBL" id="RIV86782.1"/>
    </source>
</evidence>
<keyword evidence="2" id="KW-0732">Signal</keyword>
<feature type="chain" id="PRO_5019194138" evidence="2">
    <location>
        <begin position="49"/>
        <end position="574"/>
    </location>
</feature>
<comment type="caution">
    <text evidence="3">The sequence shown here is derived from an EMBL/GenBank/DDBJ whole genome shotgun (WGS) entry which is preliminary data.</text>
</comment>
<sequence>MGLTAGLRPNDSAGWTGRPDNGNRRWRPAMRLILAALMALCLATTAHAQADYDDLVELHEELRTYMVPAFTSAVVLDSGARVGETYADDLMQRKLAGLATFEQRLDAMPVQDWAREQQVDYLAVRSILNGYRFNLQVLRPWKRDPGFYLDPLMRVAFAEVPASGDDLADLRRQLSAVPPMLADARANLTEVAGDYADLALYNLENSDGVNHYHPYREVPPPGIIGWYNDLLARARTNQPELVPDIEAARSALSGFRDWLETQRPQMDASAGVGAARYDWFIRHVRMIPMTSDDMLVLAEREHERMTAALALLRHRNRDEPQIALSASAEEQRGKIAETDRIVREWLTEEDIITIPDFVGELGANTPYIERPGGPNFWEQIQFRDPIPDHVHAVIPGHRFDAVLAERDDRPIRGRYSEGSRAEGWATYLEEATMLAGGTDHSPRADEYMMLFGIFRAARVPADVNMQRNAWSVAEAVDFMRARTPWLDEDVARVDAEIYLRRPPGYGVAYTIGKLQMDALLADRAMQLGDDFKLREFHDEFMAAGRLPIALIRYEMTGEADEVALFWETPPIPAP</sequence>
<dbReference type="PANTHER" id="PTHR33361">
    <property type="entry name" value="GLR0591 PROTEIN"/>
    <property type="match status" value="1"/>
</dbReference>
<reference evidence="3 4" key="1">
    <citation type="submission" date="2018-08" db="EMBL/GenBank/DDBJ databases">
        <title>Erythrobacter zhengii sp.nov., a bacterium isolated from deep-sea sediment.</title>
        <authorList>
            <person name="Fang C."/>
            <person name="Wu Y.-H."/>
            <person name="Sun C."/>
            <person name="Wang H."/>
            <person name="Cheng H."/>
            <person name="Meng F.-X."/>
            <person name="Wang C.-S."/>
            <person name="Xu X.-W."/>
        </authorList>
    </citation>
    <scope>NUCLEOTIDE SEQUENCE [LARGE SCALE GENOMIC DNA]</scope>
    <source>
        <strain evidence="3 4">V18</strain>
    </source>
</reference>
<accession>A0A418NTF5</accession>
<dbReference type="Pfam" id="PF05960">
    <property type="entry name" value="DUF885"/>
    <property type="match status" value="2"/>
</dbReference>
<dbReference type="PANTHER" id="PTHR33361:SF2">
    <property type="entry name" value="DUF885 DOMAIN-CONTAINING PROTEIN"/>
    <property type="match status" value="1"/>
</dbReference>
<organism evidence="3 4">
    <name type="scientific">Aurantiacibacter zhengii</name>
    <dbReference type="NCBI Taxonomy" id="2307003"/>
    <lineage>
        <taxon>Bacteria</taxon>
        <taxon>Pseudomonadati</taxon>
        <taxon>Pseudomonadota</taxon>
        <taxon>Alphaproteobacteria</taxon>
        <taxon>Sphingomonadales</taxon>
        <taxon>Erythrobacteraceae</taxon>
        <taxon>Aurantiacibacter</taxon>
    </lineage>
</organism>
<proteinExistence type="predicted"/>
<feature type="region of interest" description="Disordered" evidence="1">
    <location>
        <begin position="1"/>
        <end position="22"/>
    </location>
</feature>